<dbReference type="EMBL" id="BARS01044445">
    <property type="protein sequence ID" value="GAG36239.1"/>
    <property type="molecule type" value="Genomic_DNA"/>
</dbReference>
<dbReference type="InterPro" id="IPR022385">
    <property type="entry name" value="Rhs_assc_core"/>
</dbReference>
<proteinExistence type="predicted"/>
<name>X0WZ48_9ZZZZ</name>
<evidence type="ECO:0000313" key="1">
    <source>
        <dbReference type="EMBL" id="GAG36239.1"/>
    </source>
</evidence>
<dbReference type="AlphaFoldDB" id="X0WZ48"/>
<gene>
    <name evidence="1" type="ORF">S01H1_67143</name>
</gene>
<sequence length="216" mass="25408">MPWGTKNHTQMRINYYTNHDSQTMYYYNDNWQVLWESDANGVTKGFFVYGNYIDETLWGNAGYGYYWSVYDHLYGPAALISFQGDILERYEYDAYGACQVLEPNFVPDPDQKSDQGNPYYFTGRRVDFLDNGNLKLQYNRNRYYDYYTSRFTTHDPLGINPAGGRYNLLAILQQYKDGLSLYEYVKNNPVTNNDPLGLILGIPIKDFIDVRDIRFF</sequence>
<dbReference type="Gene3D" id="2.180.10.10">
    <property type="entry name" value="RHS repeat-associated core"/>
    <property type="match status" value="1"/>
</dbReference>
<dbReference type="NCBIfam" id="TIGR03696">
    <property type="entry name" value="Rhs_assc_core"/>
    <property type="match status" value="1"/>
</dbReference>
<reference evidence="1" key="1">
    <citation type="journal article" date="2014" name="Front. Microbiol.">
        <title>High frequency of phylogenetically diverse reductive dehalogenase-homologous genes in deep subseafloor sedimentary metagenomes.</title>
        <authorList>
            <person name="Kawai M."/>
            <person name="Futagami T."/>
            <person name="Toyoda A."/>
            <person name="Takaki Y."/>
            <person name="Nishi S."/>
            <person name="Hori S."/>
            <person name="Arai W."/>
            <person name="Tsubouchi T."/>
            <person name="Morono Y."/>
            <person name="Uchiyama I."/>
            <person name="Ito T."/>
            <person name="Fujiyama A."/>
            <person name="Inagaki F."/>
            <person name="Takami H."/>
        </authorList>
    </citation>
    <scope>NUCLEOTIDE SEQUENCE</scope>
    <source>
        <strain evidence="1">Expedition CK06-06</strain>
    </source>
</reference>
<comment type="caution">
    <text evidence="1">The sequence shown here is derived from an EMBL/GenBank/DDBJ whole genome shotgun (WGS) entry which is preliminary data.</text>
</comment>
<feature type="non-terminal residue" evidence="1">
    <location>
        <position position="216"/>
    </location>
</feature>
<evidence type="ECO:0008006" key="2">
    <source>
        <dbReference type="Google" id="ProtNLM"/>
    </source>
</evidence>
<protein>
    <recommendedName>
        <fullName evidence="2">RHS repeat-associated core domain-containing protein</fullName>
    </recommendedName>
</protein>
<accession>X0WZ48</accession>
<organism evidence="1">
    <name type="scientific">marine sediment metagenome</name>
    <dbReference type="NCBI Taxonomy" id="412755"/>
    <lineage>
        <taxon>unclassified sequences</taxon>
        <taxon>metagenomes</taxon>
        <taxon>ecological metagenomes</taxon>
    </lineage>
</organism>